<dbReference type="PANTHER" id="PTHR43673">
    <property type="entry name" value="NAD(P)H NITROREDUCTASE YDGI-RELATED"/>
    <property type="match status" value="1"/>
</dbReference>
<evidence type="ECO:0000313" key="7">
    <source>
        <dbReference type="EMBL" id="VAX35614.1"/>
    </source>
</evidence>
<name>A0A3B1DHQ8_9ZZZZ</name>
<gene>
    <name evidence="7" type="ORF">MNBD_PLANCTO02-1781</name>
</gene>
<dbReference type="AlphaFoldDB" id="A0A3B1DHQ8"/>
<organism evidence="7">
    <name type="scientific">hydrothermal vent metagenome</name>
    <dbReference type="NCBI Taxonomy" id="652676"/>
    <lineage>
        <taxon>unclassified sequences</taxon>
        <taxon>metagenomes</taxon>
        <taxon>ecological metagenomes</taxon>
    </lineage>
</organism>
<dbReference type="Pfam" id="PF00881">
    <property type="entry name" value="Nitroreductase"/>
    <property type="match status" value="1"/>
</dbReference>
<keyword evidence="4" id="KW-0288">FMN</keyword>
<dbReference type="InterPro" id="IPR029479">
    <property type="entry name" value="Nitroreductase"/>
</dbReference>
<evidence type="ECO:0000256" key="4">
    <source>
        <dbReference type="ARBA" id="ARBA00022643"/>
    </source>
</evidence>
<feature type="domain" description="Nitroreductase" evidence="6">
    <location>
        <begin position="7"/>
        <end position="196"/>
    </location>
</feature>
<dbReference type="Gene3D" id="3.40.109.10">
    <property type="entry name" value="NADH Oxidase"/>
    <property type="match status" value="1"/>
</dbReference>
<evidence type="ECO:0000259" key="6">
    <source>
        <dbReference type="Pfam" id="PF00881"/>
    </source>
</evidence>
<comment type="similarity">
    <text evidence="2">Belongs to the nitroreductase family.</text>
</comment>
<evidence type="ECO:0000256" key="1">
    <source>
        <dbReference type="ARBA" id="ARBA00001917"/>
    </source>
</evidence>
<dbReference type="GO" id="GO:0016491">
    <property type="term" value="F:oxidoreductase activity"/>
    <property type="evidence" value="ECO:0007669"/>
    <property type="project" value="UniProtKB-KW"/>
</dbReference>
<accession>A0A3B1DHQ8</accession>
<evidence type="ECO:0000256" key="2">
    <source>
        <dbReference type="ARBA" id="ARBA00007118"/>
    </source>
</evidence>
<dbReference type="PANTHER" id="PTHR43673:SF2">
    <property type="entry name" value="NITROREDUCTASE"/>
    <property type="match status" value="1"/>
</dbReference>
<dbReference type="EMBL" id="UOGL01000001">
    <property type="protein sequence ID" value="VAX35614.1"/>
    <property type="molecule type" value="Genomic_DNA"/>
</dbReference>
<reference evidence="7" key="1">
    <citation type="submission" date="2018-06" db="EMBL/GenBank/DDBJ databases">
        <authorList>
            <person name="Zhirakovskaya E."/>
        </authorList>
    </citation>
    <scope>NUCLEOTIDE SEQUENCE</scope>
</reference>
<sequence>MNIIDAITSRYSARQFLEKTVDKKVIEAILDAARWSPSGANTQPWQVVVISGETKQILGNAITTAREEGQKPNPDYAYYSGDWKEPYLTRRKKCGMALYGALNIQKREVEKRKVAWDRNYHFFGAPVGFMFLIDDHLGTGSIMDYGMFLQSIMLAAQEYGLATCPQAAMAEYPDIVRETLHLPAEKQILCGMALGYPNKEHPVNQYRTERVPVEKFTQWVE</sequence>
<keyword evidence="3" id="KW-0285">Flavoprotein</keyword>
<evidence type="ECO:0000256" key="5">
    <source>
        <dbReference type="ARBA" id="ARBA00023002"/>
    </source>
</evidence>
<keyword evidence="5" id="KW-0560">Oxidoreductase</keyword>
<evidence type="ECO:0000256" key="3">
    <source>
        <dbReference type="ARBA" id="ARBA00022630"/>
    </source>
</evidence>
<comment type="cofactor">
    <cofactor evidence="1">
        <name>FMN</name>
        <dbReference type="ChEBI" id="CHEBI:58210"/>
    </cofactor>
</comment>
<proteinExistence type="inferred from homology"/>
<protein>
    <submittedName>
        <fullName evidence="7">Nitroreductase</fullName>
    </submittedName>
</protein>
<dbReference type="CDD" id="cd02136">
    <property type="entry name" value="PnbA_NfnB-like"/>
    <property type="match status" value="1"/>
</dbReference>
<dbReference type="SUPFAM" id="SSF55469">
    <property type="entry name" value="FMN-dependent nitroreductase-like"/>
    <property type="match status" value="1"/>
</dbReference>
<dbReference type="InterPro" id="IPR000415">
    <property type="entry name" value="Nitroreductase-like"/>
</dbReference>